<evidence type="ECO:0000313" key="1">
    <source>
        <dbReference type="EMBL" id="MJY20651.1"/>
    </source>
</evidence>
<dbReference type="AlphaFoldDB" id="A0A403FKV0"/>
<protein>
    <recommendedName>
        <fullName evidence="3">Aspartate racemase</fullName>
    </recommendedName>
</protein>
<dbReference type="EMBL" id="RTTD01000053">
    <property type="protein sequence ID" value="MJY20651.1"/>
    <property type="molecule type" value="Genomic_DNA"/>
</dbReference>
<reference evidence="1 2" key="1">
    <citation type="submission" date="2018-07" db="EMBL/GenBank/DDBJ databases">
        <authorList>
            <consortium name="GenomeTrakr network: Whole genome sequencing for foodborne pathogen traceback"/>
        </authorList>
    </citation>
    <scope>NUCLEOTIDE SEQUENCE [LARGE SCALE GENOMIC DNA]</scope>
    <source>
        <strain evidence="1 2">NC_WHO_S053</strain>
    </source>
</reference>
<sequence length="119" mass="13205">MSLISPSLCINTARAATEPTLEAGFYQARIKASNREVIDSQQLRETTTLLIERVKAKSFHDPDVQAEWQNLLAEVESHQAEALLIACTDLSPLITENPYSFVIVDTAASLSRATIKNFR</sequence>
<dbReference type="Gene3D" id="3.40.50.1860">
    <property type="match status" value="1"/>
</dbReference>
<evidence type="ECO:0008006" key="3">
    <source>
        <dbReference type="Google" id="ProtNLM"/>
    </source>
</evidence>
<accession>A0A403FKV0</accession>
<name>A0A403FKV0_SALEN</name>
<dbReference type="InterPro" id="IPR001920">
    <property type="entry name" value="Asp/Glu_race"/>
</dbReference>
<organism evidence="1 2">
    <name type="scientific">Salmonella enteritidis</name>
    <dbReference type="NCBI Taxonomy" id="149539"/>
    <lineage>
        <taxon>Bacteria</taxon>
        <taxon>Pseudomonadati</taxon>
        <taxon>Pseudomonadota</taxon>
        <taxon>Gammaproteobacteria</taxon>
        <taxon>Enterobacterales</taxon>
        <taxon>Enterobacteriaceae</taxon>
        <taxon>Salmonella</taxon>
    </lineage>
</organism>
<comment type="caution">
    <text evidence="1">The sequence shown here is derived from an EMBL/GenBank/DDBJ whole genome shotgun (WGS) entry which is preliminary data.</text>
</comment>
<gene>
    <name evidence="1" type="ORF">DTI44_20290</name>
</gene>
<proteinExistence type="predicted"/>
<dbReference type="SUPFAM" id="SSF53681">
    <property type="entry name" value="Aspartate/glutamate racemase"/>
    <property type="match status" value="1"/>
</dbReference>
<evidence type="ECO:0000313" key="2">
    <source>
        <dbReference type="Proteomes" id="UP000839535"/>
    </source>
</evidence>
<dbReference type="GO" id="GO:0016855">
    <property type="term" value="F:racemase and epimerase activity, acting on amino acids and derivatives"/>
    <property type="evidence" value="ECO:0007669"/>
    <property type="project" value="InterPro"/>
</dbReference>
<dbReference type="Proteomes" id="UP000839535">
    <property type="component" value="Unassembled WGS sequence"/>
</dbReference>